<dbReference type="InterPro" id="IPR027354">
    <property type="entry name" value="YcgL_dom"/>
</dbReference>
<evidence type="ECO:0000313" key="4">
    <source>
        <dbReference type="Proteomes" id="UP000255193"/>
    </source>
</evidence>
<dbReference type="PANTHER" id="PTHR38109">
    <property type="entry name" value="PROTEIN YCGL"/>
    <property type="match status" value="1"/>
</dbReference>
<proteinExistence type="inferred from homology"/>
<dbReference type="HAMAP" id="MF_01866">
    <property type="entry name" value="UPF0745"/>
    <property type="match status" value="1"/>
</dbReference>
<evidence type="ECO:0000313" key="3">
    <source>
        <dbReference type="EMBL" id="STY95553.1"/>
    </source>
</evidence>
<dbReference type="Gene3D" id="3.10.510.20">
    <property type="entry name" value="YcgL domain"/>
    <property type="match status" value="1"/>
</dbReference>
<dbReference type="PROSITE" id="PS51648">
    <property type="entry name" value="YCGL"/>
    <property type="match status" value="1"/>
</dbReference>
<accession>A0A378Q3Y6</accession>
<organism evidence="3 4">
    <name type="scientific">Faucicola atlantae</name>
    <dbReference type="NCBI Taxonomy" id="34059"/>
    <lineage>
        <taxon>Bacteria</taxon>
        <taxon>Pseudomonadati</taxon>
        <taxon>Pseudomonadota</taxon>
        <taxon>Gammaproteobacteria</taxon>
        <taxon>Moraxellales</taxon>
        <taxon>Moraxellaceae</taxon>
        <taxon>Faucicola</taxon>
    </lineage>
</organism>
<evidence type="ECO:0000259" key="2">
    <source>
        <dbReference type="PROSITE" id="PS51648"/>
    </source>
</evidence>
<sequence length="107" mass="12581">MMHCDIYKFAKKPDLYVYIARPDYPDDTETIKDWLGVLPPDFRRALGRESFVMHLDLAATPKLARVDKADVLAKLQSQGYFVQMPDEDEWQRHAATQMHEAQQNKWQ</sequence>
<feature type="domain" description="YcgL" evidence="2">
    <location>
        <begin position="2"/>
        <end position="94"/>
    </location>
</feature>
<dbReference type="Pfam" id="PF05166">
    <property type="entry name" value="YcgL"/>
    <property type="match status" value="1"/>
</dbReference>
<dbReference type="Proteomes" id="UP000255193">
    <property type="component" value="Unassembled WGS sequence"/>
</dbReference>
<dbReference type="EMBL" id="UGQA01000001">
    <property type="protein sequence ID" value="STY95553.1"/>
    <property type="molecule type" value="Genomic_DNA"/>
</dbReference>
<dbReference type="AlphaFoldDB" id="A0A378Q3Y6"/>
<reference evidence="3 4" key="1">
    <citation type="submission" date="2018-06" db="EMBL/GenBank/DDBJ databases">
        <authorList>
            <consortium name="Pathogen Informatics"/>
            <person name="Doyle S."/>
        </authorList>
    </citation>
    <scope>NUCLEOTIDE SEQUENCE [LARGE SCALE GENOMIC DNA]</scope>
    <source>
        <strain evidence="3 4">NCTC11091</strain>
    </source>
</reference>
<gene>
    <name evidence="3" type="primary">ycgL</name>
    <name evidence="3" type="ORF">NCTC11091_01347</name>
</gene>
<evidence type="ECO:0000256" key="1">
    <source>
        <dbReference type="HAMAP-Rule" id="MF_01866"/>
    </source>
</evidence>
<dbReference type="PANTHER" id="PTHR38109:SF1">
    <property type="entry name" value="PROTEIN YCGL"/>
    <property type="match status" value="1"/>
</dbReference>
<dbReference type="SUPFAM" id="SSF160191">
    <property type="entry name" value="YcgL-like"/>
    <property type="match status" value="1"/>
</dbReference>
<protein>
    <recommendedName>
        <fullName evidence="1">YcgL domain-containing protein NCTC11091_01347</fullName>
    </recommendedName>
</protein>
<dbReference type="InterPro" id="IPR038068">
    <property type="entry name" value="YcgL-like_sf"/>
</dbReference>
<name>A0A378Q3Y6_9GAMM</name>